<dbReference type="Proteomes" id="UP000541636">
    <property type="component" value="Unassembled WGS sequence"/>
</dbReference>
<evidence type="ECO:0000313" key="2">
    <source>
        <dbReference type="EMBL" id="NKZ39491.1"/>
    </source>
</evidence>
<feature type="region of interest" description="Disordered" evidence="1">
    <location>
        <begin position="35"/>
        <end position="57"/>
    </location>
</feature>
<dbReference type="EMBL" id="JAAZQD010000004">
    <property type="protein sequence ID" value="NKZ39491.1"/>
    <property type="molecule type" value="Genomic_DNA"/>
</dbReference>
<evidence type="ECO:0000256" key="1">
    <source>
        <dbReference type="SAM" id="MobiDB-lite"/>
    </source>
</evidence>
<keyword evidence="3" id="KW-1185">Reference proteome</keyword>
<evidence type="ECO:0000313" key="3">
    <source>
        <dbReference type="Proteomes" id="UP000541636"/>
    </source>
</evidence>
<name>A0A846ZPX2_9GAMM</name>
<organism evidence="2 3">
    <name type="scientific">Oleiagrimonas citrea</name>
    <dbReference type="NCBI Taxonomy" id="1665687"/>
    <lineage>
        <taxon>Bacteria</taxon>
        <taxon>Pseudomonadati</taxon>
        <taxon>Pseudomonadota</taxon>
        <taxon>Gammaproteobacteria</taxon>
        <taxon>Lysobacterales</taxon>
        <taxon>Rhodanobacteraceae</taxon>
        <taxon>Oleiagrimonas</taxon>
    </lineage>
</organism>
<reference evidence="2 3" key="1">
    <citation type="journal article" date="2017" name="Int. J. Syst. Evol. Microbiol.">
        <title>Oleiagrimonas citrea sp. nov., a marine bacterium isolated from tidal flat sediment and emended description of the genus Oleiagrimonas Fang et al. 2015 and Oleiagrimonas soli.</title>
        <authorList>
            <person name="Yang S.H."/>
            <person name="Seo H.S."/>
            <person name="Seong C.N."/>
            <person name="Kwon K.K."/>
        </authorList>
    </citation>
    <scope>NUCLEOTIDE SEQUENCE [LARGE SCALE GENOMIC DNA]</scope>
    <source>
        <strain evidence="2 3">MEBiC09124</strain>
    </source>
</reference>
<dbReference type="AlphaFoldDB" id="A0A846ZPX2"/>
<accession>A0A846ZPX2</accession>
<feature type="compositionally biased region" description="Polar residues" evidence="1">
    <location>
        <begin position="37"/>
        <end position="48"/>
    </location>
</feature>
<protein>
    <submittedName>
        <fullName evidence="2">Uncharacterized protein</fullName>
    </submittedName>
</protein>
<proteinExistence type="predicted"/>
<comment type="caution">
    <text evidence="2">The sequence shown here is derived from an EMBL/GenBank/DDBJ whole genome shotgun (WGS) entry which is preliminary data.</text>
</comment>
<gene>
    <name evidence="2" type="ORF">HF690_11080</name>
</gene>
<dbReference type="RefSeq" id="WP_168609481.1">
    <property type="nucleotide sequence ID" value="NZ_JAAZQD010000004.1"/>
</dbReference>
<sequence>MESNKVTDRTTRPFGRVVASEISRKNTDELKKGCYHSVTSGSVSNDTPDPTDLGFLP</sequence>